<feature type="chain" id="PRO_5042155924" evidence="1">
    <location>
        <begin position="21"/>
        <end position="166"/>
    </location>
</feature>
<keyword evidence="1" id="KW-0732">Signal</keyword>
<dbReference type="AlphaFoldDB" id="A0AAE0TFP4"/>
<evidence type="ECO:0000313" key="3">
    <source>
        <dbReference type="Proteomes" id="UP001195483"/>
    </source>
</evidence>
<name>A0AAE0TFP4_9BIVA</name>
<evidence type="ECO:0000256" key="1">
    <source>
        <dbReference type="SAM" id="SignalP"/>
    </source>
</evidence>
<comment type="caution">
    <text evidence="2">The sequence shown here is derived from an EMBL/GenBank/DDBJ whole genome shotgun (WGS) entry which is preliminary data.</text>
</comment>
<accession>A0AAE0TFP4</accession>
<protein>
    <submittedName>
        <fullName evidence="2">Uncharacterized protein</fullName>
    </submittedName>
</protein>
<gene>
    <name evidence="2" type="ORF">CHS0354_019556</name>
</gene>
<evidence type="ECO:0000313" key="2">
    <source>
        <dbReference type="EMBL" id="KAK3609545.1"/>
    </source>
</evidence>
<keyword evidence="3" id="KW-1185">Reference proteome</keyword>
<proteinExistence type="predicted"/>
<reference evidence="2" key="3">
    <citation type="submission" date="2023-05" db="EMBL/GenBank/DDBJ databases">
        <authorList>
            <person name="Smith C.H."/>
        </authorList>
    </citation>
    <scope>NUCLEOTIDE SEQUENCE</scope>
    <source>
        <strain evidence="2">CHS0354</strain>
        <tissue evidence="2">Mantle</tissue>
    </source>
</reference>
<reference evidence="2" key="2">
    <citation type="journal article" date="2021" name="Genome Biol. Evol.">
        <title>Developing a high-quality reference genome for a parasitic bivalve with doubly uniparental inheritance (Bivalvia: Unionida).</title>
        <authorList>
            <person name="Smith C.H."/>
        </authorList>
    </citation>
    <scope>NUCLEOTIDE SEQUENCE</scope>
    <source>
        <strain evidence="2">CHS0354</strain>
        <tissue evidence="2">Mantle</tissue>
    </source>
</reference>
<dbReference type="Proteomes" id="UP001195483">
    <property type="component" value="Unassembled WGS sequence"/>
</dbReference>
<dbReference type="EMBL" id="JAEAOA010001197">
    <property type="protein sequence ID" value="KAK3609545.1"/>
    <property type="molecule type" value="Genomic_DNA"/>
</dbReference>
<sequence>MICKLQLYLILLIQPCCIQAEEEIVGKTNSGEENPFFREHGGAISPVDNTFTAGNTRCKQGSSCEYYSSGKYSFCYTDTNWDYCCSGPCEPISSRTFMYCQSGELTKHCGGAGSLTVLGETCIPSHQCGVHESDGSFINTYWCKTDETIRWGYCCNPLDPCRDKND</sequence>
<feature type="signal peptide" evidence="1">
    <location>
        <begin position="1"/>
        <end position="20"/>
    </location>
</feature>
<reference evidence="2" key="1">
    <citation type="journal article" date="2021" name="Genome Biol. Evol.">
        <title>A High-Quality Reference Genome for a Parasitic Bivalve with Doubly Uniparental Inheritance (Bivalvia: Unionida).</title>
        <authorList>
            <person name="Smith C.H."/>
        </authorList>
    </citation>
    <scope>NUCLEOTIDE SEQUENCE</scope>
    <source>
        <strain evidence="2">CHS0354</strain>
    </source>
</reference>
<organism evidence="2 3">
    <name type="scientific">Potamilus streckersoni</name>
    <dbReference type="NCBI Taxonomy" id="2493646"/>
    <lineage>
        <taxon>Eukaryota</taxon>
        <taxon>Metazoa</taxon>
        <taxon>Spiralia</taxon>
        <taxon>Lophotrochozoa</taxon>
        <taxon>Mollusca</taxon>
        <taxon>Bivalvia</taxon>
        <taxon>Autobranchia</taxon>
        <taxon>Heteroconchia</taxon>
        <taxon>Palaeoheterodonta</taxon>
        <taxon>Unionida</taxon>
        <taxon>Unionoidea</taxon>
        <taxon>Unionidae</taxon>
        <taxon>Ambleminae</taxon>
        <taxon>Lampsilini</taxon>
        <taxon>Potamilus</taxon>
    </lineage>
</organism>
<feature type="non-terminal residue" evidence="2">
    <location>
        <position position="166"/>
    </location>
</feature>